<dbReference type="EMBL" id="CM056812">
    <property type="protein sequence ID" value="KAJ8617409.1"/>
    <property type="molecule type" value="Genomic_DNA"/>
</dbReference>
<evidence type="ECO:0000313" key="1">
    <source>
        <dbReference type="EMBL" id="KAJ8617409.1"/>
    </source>
</evidence>
<evidence type="ECO:0000313" key="2">
    <source>
        <dbReference type="Proteomes" id="UP001234297"/>
    </source>
</evidence>
<proteinExistence type="predicted"/>
<comment type="caution">
    <text evidence="1">The sequence shown here is derived from an EMBL/GenBank/DDBJ whole genome shotgun (WGS) entry which is preliminary data.</text>
</comment>
<dbReference type="Proteomes" id="UP001234297">
    <property type="component" value="Chromosome 4"/>
</dbReference>
<gene>
    <name evidence="1" type="ORF">MRB53_013595</name>
</gene>
<keyword evidence="2" id="KW-1185">Reference proteome</keyword>
<name>A0ACC2K8F4_PERAE</name>
<sequence length="309" mass="32530">MPAQKIETGHNDVVHDVAMDYYGKRLATASSDTTIKIIGVSSSGGGQQQHLATLSGHQGPVWQVAWAHPKFGSILASCSYDGRVIIWKENPAAPNDWSQAHLFTDHKSSVNSISWAPHDLGLCLACGSSDGNISVFTARSDGSWETSRIDQAHPVGVTSVSWAPATAPGALVASSGILDPPVQKLASGGCDNTVKERRVGAQSRAAQIDYRERIAGRDGGDMDGGEGGGSVGGEGFERFQDSGVERVVVAHGEYTGGGRRKQQRHAVEGGCGWRVAAGHHCGALDPGPIGIDYKNRECLITSLKLTLLP</sequence>
<protein>
    <submittedName>
        <fullName evidence="1">Uncharacterized protein</fullName>
    </submittedName>
</protein>
<organism evidence="1 2">
    <name type="scientific">Persea americana</name>
    <name type="common">Avocado</name>
    <dbReference type="NCBI Taxonomy" id="3435"/>
    <lineage>
        <taxon>Eukaryota</taxon>
        <taxon>Viridiplantae</taxon>
        <taxon>Streptophyta</taxon>
        <taxon>Embryophyta</taxon>
        <taxon>Tracheophyta</taxon>
        <taxon>Spermatophyta</taxon>
        <taxon>Magnoliopsida</taxon>
        <taxon>Magnoliidae</taxon>
        <taxon>Laurales</taxon>
        <taxon>Lauraceae</taxon>
        <taxon>Persea</taxon>
    </lineage>
</organism>
<accession>A0ACC2K8F4</accession>
<reference evidence="1 2" key="1">
    <citation type="journal article" date="2022" name="Hortic Res">
        <title>A haplotype resolved chromosomal level avocado genome allows analysis of novel avocado genes.</title>
        <authorList>
            <person name="Nath O."/>
            <person name="Fletcher S.J."/>
            <person name="Hayward A."/>
            <person name="Shaw L.M."/>
            <person name="Masouleh A.K."/>
            <person name="Furtado A."/>
            <person name="Henry R.J."/>
            <person name="Mitter N."/>
        </authorList>
    </citation>
    <scope>NUCLEOTIDE SEQUENCE [LARGE SCALE GENOMIC DNA]</scope>
    <source>
        <strain evidence="2">cv. Hass</strain>
    </source>
</reference>